<dbReference type="InterPro" id="IPR029063">
    <property type="entry name" value="SAM-dependent_MTases_sf"/>
</dbReference>
<dbReference type="AlphaFoldDB" id="A0AAN5AHQ5"/>
<evidence type="ECO:0000259" key="1">
    <source>
        <dbReference type="Pfam" id="PF08241"/>
    </source>
</evidence>
<evidence type="ECO:0000313" key="2">
    <source>
        <dbReference type="EMBL" id="GJM59545.1"/>
    </source>
</evidence>
<dbReference type="EMBL" id="BQKE01000001">
    <property type="protein sequence ID" value="GJM59545.1"/>
    <property type="molecule type" value="Genomic_DNA"/>
</dbReference>
<feature type="domain" description="Methyltransferase type 11" evidence="1">
    <location>
        <begin position="54"/>
        <end position="141"/>
    </location>
</feature>
<dbReference type="Proteomes" id="UP001310022">
    <property type="component" value="Unassembled WGS sequence"/>
</dbReference>
<sequence length="290" mass="33107">MNAQESYQKHALHLQERVKSAQFWEERSVNDWRAERLYGALDPIIQSDKSASWLTVGDGYGADAHYLLKSGVIEVLASDIEDSILSLAKASGRIKQYAALNAEAIDLEDNAYDFVLCKEALHHFPRPYLALSEMTRVAKRAVIFMEPVDIALSNPAFLLLKNLGDRLPKLFGGLWKNRYSFETVGNYVYKFSKREVEKFAMGMGLRHIAFGGINDVHDDSPEMNERPMNQRKLRQIQKRIKLKDRLCATDFIPKMHLIAVIGKGTFSDEFKDVLNKSHFQIQDLPLNPYA</sequence>
<accession>A0AAN5AHQ5</accession>
<dbReference type="Pfam" id="PF08241">
    <property type="entry name" value="Methyltransf_11"/>
    <property type="match status" value="1"/>
</dbReference>
<proteinExistence type="predicted"/>
<keyword evidence="3" id="KW-1185">Reference proteome</keyword>
<comment type="caution">
    <text evidence="2">The sequence shown here is derived from an EMBL/GenBank/DDBJ whole genome shotgun (WGS) entry which is preliminary data.</text>
</comment>
<dbReference type="Gene3D" id="3.40.50.150">
    <property type="entry name" value="Vaccinia Virus protein VP39"/>
    <property type="match status" value="1"/>
</dbReference>
<protein>
    <recommendedName>
        <fullName evidence="1">Methyltransferase type 11 domain-containing protein</fullName>
    </recommendedName>
</protein>
<dbReference type="CDD" id="cd02440">
    <property type="entry name" value="AdoMet_MTases"/>
    <property type="match status" value="1"/>
</dbReference>
<dbReference type="SUPFAM" id="SSF53335">
    <property type="entry name" value="S-adenosyl-L-methionine-dependent methyltransferases"/>
    <property type="match status" value="1"/>
</dbReference>
<dbReference type="GO" id="GO:0008757">
    <property type="term" value="F:S-adenosylmethionine-dependent methyltransferase activity"/>
    <property type="evidence" value="ECO:0007669"/>
    <property type="project" value="InterPro"/>
</dbReference>
<organism evidence="2 3">
    <name type="scientific">Persicobacter diffluens</name>
    <dbReference type="NCBI Taxonomy" id="981"/>
    <lineage>
        <taxon>Bacteria</taxon>
        <taxon>Pseudomonadati</taxon>
        <taxon>Bacteroidota</taxon>
        <taxon>Cytophagia</taxon>
        <taxon>Cytophagales</taxon>
        <taxon>Persicobacteraceae</taxon>
        <taxon>Persicobacter</taxon>
    </lineage>
</organism>
<name>A0AAN5AHQ5_9BACT</name>
<dbReference type="InterPro" id="IPR013216">
    <property type="entry name" value="Methyltransf_11"/>
</dbReference>
<gene>
    <name evidence="2" type="ORF">PEDI_00970</name>
</gene>
<reference evidence="2 3" key="1">
    <citation type="submission" date="2021-12" db="EMBL/GenBank/DDBJ databases">
        <title>Genome sequencing of bacteria with rrn-lacking chromosome and rrn-plasmid.</title>
        <authorList>
            <person name="Anda M."/>
            <person name="Iwasaki W."/>
        </authorList>
    </citation>
    <scope>NUCLEOTIDE SEQUENCE [LARGE SCALE GENOMIC DNA]</scope>
    <source>
        <strain evidence="2 3">NBRC 15940</strain>
    </source>
</reference>
<evidence type="ECO:0000313" key="3">
    <source>
        <dbReference type="Proteomes" id="UP001310022"/>
    </source>
</evidence>